<evidence type="ECO:0008006" key="5">
    <source>
        <dbReference type="Google" id="ProtNLM"/>
    </source>
</evidence>
<evidence type="ECO:0000313" key="4">
    <source>
        <dbReference type="Proteomes" id="UP000472262"/>
    </source>
</evidence>
<name>A0A672LE66_SINGR</name>
<reference evidence="3" key="1">
    <citation type="submission" date="2025-08" db="UniProtKB">
        <authorList>
            <consortium name="Ensembl"/>
        </authorList>
    </citation>
    <scope>IDENTIFICATION</scope>
</reference>
<dbReference type="OMA" id="LTNNCCK"/>
<dbReference type="Pfam" id="PF13516">
    <property type="entry name" value="LRR_6"/>
    <property type="match status" value="6"/>
</dbReference>
<evidence type="ECO:0000313" key="3">
    <source>
        <dbReference type="Ensembl" id="ENSSGRP00000022811.1"/>
    </source>
</evidence>
<evidence type="ECO:0000256" key="1">
    <source>
        <dbReference type="ARBA" id="ARBA00022614"/>
    </source>
</evidence>
<proteinExistence type="predicted"/>
<sequence length="371" mass="40306">LNIKILCEIFSCQDYEENNLSKRCFVRFDGCGLDEACCETLSSALESSNSHLTELDLSNNHLQDSGVKLLSDGLKSSHCRLNILRLCGCNLTAQSCESLSSALQSSNSHLNVLDLSNNDLQDSGVELLSEGLKSPNSKLEILRFSICNLTAHSCESLSSVLQSSNSVLRELDLSKNDLQDSGVKLLSEGLKSPNSKLEILRFEFSICNLTAQFCESLSSALQSSNSVLRELDLSNNDLQDFGVKLLSDGLKSPNSKLEILRFSICNLTAQACESLSSVLSSNSVLRELDLSNNDLQDSGVKLLSDGLKSPNCQFSICNLTAQSCESLSSVLQSSNSVLRELDLSNNDLQDSGVKLLSDGLKSPNCQLEILR</sequence>
<keyword evidence="4" id="KW-1185">Reference proteome</keyword>
<dbReference type="SMART" id="SM00368">
    <property type="entry name" value="LRR_RI"/>
    <property type="match status" value="9"/>
</dbReference>
<dbReference type="InterPro" id="IPR032675">
    <property type="entry name" value="LRR_dom_sf"/>
</dbReference>
<reference evidence="3" key="2">
    <citation type="submission" date="2025-09" db="UniProtKB">
        <authorList>
            <consortium name="Ensembl"/>
        </authorList>
    </citation>
    <scope>IDENTIFICATION</scope>
</reference>
<dbReference type="InterPro" id="IPR051261">
    <property type="entry name" value="NLR"/>
</dbReference>
<dbReference type="PROSITE" id="PS51450">
    <property type="entry name" value="LRR"/>
    <property type="match status" value="1"/>
</dbReference>
<evidence type="ECO:0000256" key="2">
    <source>
        <dbReference type="ARBA" id="ARBA00022737"/>
    </source>
</evidence>
<keyword evidence="2" id="KW-0677">Repeat</keyword>
<dbReference type="FunFam" id="3.80.10.10:FF:000538">
    <property type="entry name" value="Si:ch211-127b6.2"/>
    <property type="match status" value="1"/>
</dbReference>
<dbReference type="Proteomes" id="UP000472262">
    <property type="component" value="Unassembled WGS sequence"/>
</dbReference>
<protein>
    <recommendedName>
        <fullName evidence="5">NACHT LRR and PYD domain-containing protein</fullName>
    </recommendedName>
</protein>
<keyword evidence="1" id="KW-0433">Leucine-rich repeat</keyword>
<dbReference type="AlphaFoldDB" id="A0A672LE66"/>
<dbReference type="Gene3D" id="3.80.10.10">
    <property type="entry name" value="Ribonuclease Inhibitor"/>
    <property type="match status" value="3"/>
</dbReference>
<dbReference type="SUPFAM" id="SSF52047">
    <property type="entry name" value="RNI-like"/>
    <property type="match status" value="2"/>
</dbReference>
<dbReference type="PANTHER" id="PTHR24106">
    <property type="entry name" value="NACHT, LRR AND CARD DOMAINS-CONTAINING"/>
    <property type="match status" value="1"/>
</dbReference>
<accession>A0A672LE66</accession>
<dbReference type="Ensembl" id="ENSSGRT00000024603.1">
    <property type="protein sequence ID" value="ENSSGRP00000022811.1"/>
    <property type="gene ID" value="ENSSGRG00000013543.1"/>
</dbReference>
<organism evidence="3 4">
    <name type="scientific">Sinocyclocheilus grahami</name>
    <name type="common">Dianchi golden-line fish</name>
    <name type="synonym">Barbus grahami</name>
    <dbReference type="NCBI Taxonomy" id="75366"/>
    <lineage>
        <taxon>Eukaryota</taxon>
        <taxon>Metazoa</taxon>
        <taxon>Chordata</taxon>
        <taxon>Craniata</taxon>
        <taxon>Vertebrata</taxon>
        <taxon>Euteleostomi</taxon>
        <taxon>Actinopterygii</taxon>
        <taxon>Neopterygii</taxon>
        <taxon>Teleostei</taxon>
        <taxon>Ostariophysi</taxon>
        <taxon>Cypriniformes</taxon>
        <taxon>Cyprinidae</taxon>
        <taxon>Cyprininae</taxon>
        <taxon>Sinocyclocheilus</taxon>
    </lineage>
</organism>
<dbReference type="InterPro" id="IPR001611">
    <property type="entry name" value="Leu-rich_rpt"/>
</dbReference>
<dbReference type="InParanoid" id="A0A672LE66"/>